<dbReference type="AlphaFoldDB" id="A0A4U0XPW1"/>
<dbReference type="OrthoDB" id="5344006at2759"/>
<feature type="transmembrane region" description="Helical" evidence="1">
    <location>
        <begin position="21"/>
        <end position="39"/>
    </location>
</feature>
<evidence type="ECO:0000256" key="1">
    <source>
        <dbReference type="SAM" id="Phobius"/>
    </source>
</evidence>
<comment type="caution">
    <text evidence="2">The sequence shown here is derived from an EMBL/GenBank/DDBJ whole genome shotgun (WGS) entry which is preliminary data.</text>
</comment>
<dbReference type="EMBL" id="NAJN01000095">
    <property type="protein sequence ID" value="TKA79522.1"/>
    <property type="molecule type" value="Genomic_DNA"/>
</dbReference>
<proteinExistence type="predicted"/>
<name>A0A4U0XPW1_9PEZI</name>
<keyword evidence="1" id="KW-1133">Transmembrane helix</keyword>
<accession>A0A4U0XPW1</accession>
<protein>
    <recommendedName>
        <fullName evidence="4">MARVEL domain-containing protein</fullName>
    </recommendedName>
</protein>
<dbReference type="Proteomes" id="UP000308768">
    <property type="component" value="Unassembled WGS sequence"/>
</dbReference>
<keyword evidence="1" id="KW-0812">Transmembrane</keyword>
<reference evidence="2 3" key="1">
    <citation type="submission" date="2017-03" db="EMBL/GenBank/DDBJ databases">
        <title>Genomes of endolithic fungi from Antarctica.</title>
        <authorList>
            <person name="Coleine C."/>
            <person name="Masonjones S."/>
            <person name="Stajich J.E."/>
        </authorList>
    </citation>
    <scope>NUCLEOTIDE SEQUENCE [LARGE SCALE GENOMIC DNA]</scope>
    <source>
        <strain evidence="2 3">CCFEE 5187</strain>
    </source>
</reference>
<evidence type="ECO:0000313" key="2">
    <source>
        <dbReference type="EMBL" id="TKA79522.1"/>
    </source>
</evidence>
<feature type="transmembrane region" description="Helical" evidence="1">
    <location>
        <begin position="133"/>
        <end position="154"/>
    </location>
</feature>
<feature type="transmembrane region" description="Helical" evidence="1">
    <location>
        <begin position="51"/>
        <end position="72"/>
    </location>
</feature>
<evidence type="ECO:0000313" key="3">
    <source>
        <dbReference type="Proteomes" id="UP000308768"/>
    </source>
</evidence>
<feature type="transmembrane region" description="Helical" evidence="1">
    <location>
        <begin position="84"/>
        <end position="105"/>
    </location>
</feature>
<gene>
    <name evidence="2" type="ORF">B0A49_01088</name>
</gene>
<organism evidence="2 3">
    <name type="scientific">Cryomyces minteri</name>
    <dbReference type="NCBI Taxonomy" id="331657"/>
    <lineage>
        <taxon>Eukaryota</taxon>
        <taxon>Fungi</taxon>
        <taxon>Dikarya</taxon>
        <taxon>Ascomycota</taxon>
        <taxon>Pezizomycotina</taxon>
        <taxon>Dothideomycetes</taxon>
        <taxon>Dothideomycetes incertae sedis</taxon>
        <taxon>Cryomyces</taxon>
    </lineage>
</organism>
<evidence type="ECO:0008006" key="4">
    <source>
        <dbReference type="Google" id="ProtNLM"/>
    </source>
</evidence>
<keyword evidence="1" id="KW-0472">Membrane</keyword>
<keyword evidence="3" id="KW-1185">Reference proteome</keyword>
<sequence>MARVKSAPSHYPRVPFHILRAAQLLSSLVVGAIMLYFIWHLTHDHWKTPWTFLLLTAVSLLTVLALTATIVLHCCCGLNPRLNIFLNSGLAVLWAVGFSLLSWWMSGTLTHVCNTANWHDETGIMVCRIYKSLFTFSLLGLISTLLALALDLYVRARQTQRGIYKLQDIDVKPATRGPFTDDDHEAIPRESGAFDVPYAAQPKMPGATGYAVPEGQFVYGYGHDTGYHGGQVGRGDF</sequence>